<dbReference type="Gene3D" id="3.40.640.10">
    <property type="entry name" value="Type I PLP-dependent aspartate aminotransferase-like (Major domain)"/>
    <property type="match status" value="1"/>
</dbReference>
<dbReference type="GO" id="GO:0030170">
    <property type="term" value="F:pyridoxal phosphate binding"/>
    <property type="evidence" value="ECO:0007669"/>
    <property type="project" value="UniProtKB-UniRule"/>
</dbReference>
<dbReference type="GO" id="GO:0031071">
    <property type="term" value="F:cysteine desulfurase activity"/>
    <property type="evidence" value="ECO:0007669"/>
    <property type="project" value="UniProtKB-UniRule"/>
</dbReference>
<dbReference type="Proteomes" id="UP000261011">
    <property type="component" value="Unassembled WGS sequence"/>
</dbReference>
<evidence type="ECO:0000256" key="1">
    <source>
        <dbReference type="ARBA" id="ARBA00001933"/>
    </source>
</evidence>
<evidence type="ECO:0000256" key="3">
    <source>
        <dbReference type="ARBA" id="ARBA00012239"/>
    </source>
</evidence>
<dbReference type="InterPro" id="IPR020578">
    <property type="entry name" value="Aminotrans_V_PyrdxlP_BS"/>
</dbReference>
<dbReference type="PANTHER" id="PTHR43586:SF8">
    <property type="entry name" value="CYSTEINE DESULFURASE 1, CHLOROPLASTIC"/>
    <property type="match status" value="1"/>
</dbReference>
<dbReference type="InterPro" id="IPR010970">
    <property type="entry name" value="Cys_dSase_SufS"/>
</dbReference>
<dbReference type="NCBIfam" id="TIGR01979">
    <property type="entry name" value="sufS"/>
    <property type="match status" value="1"/>
</dbReference>
<keyword evidence="5 8" id="KW-0663">Pyridoxal phosphate</keyword>
<dbReference type="InterPro" id="IPR015424">
    <property type="entry name" value="PyrdxlP-dep_Trfase"/>
</dbReference>
<feature type="domain" description="Aminotransferase class V" evidence="9">
    <location>
        <begin position="23"/>
        <end position="392"/>
    </location>
</feature>
<dbReference type="AlphaFoldDB" id="A0A3E2TLB0"/>
<evidence type="ECO:0000256" key="6">
    <source>
        <dbReference type="ARBA" id="ARBA00050776"/>
    </source>
</evidence>
<reference evidence="10 11" key="1">
    <citation type="submission" date="2018-08" db="EMBL/GenBank/DDBJ databases">
        <title>A genome reference for cultivated species of the human gut microbiota.</title>
        <authorList>
            <person name="Zou Y."/>
            <person name="Xue W."/>
            <person name="Luo G."/>
        </authorList>
    </citation>
    <scope>NUCLEOTIDE SEQUENCE [LARGE SCALE GENOMIC DNA]</scope>
    <source>
        <strain evidence="10 11">OF01-3</strain>
    </source>
</reference>
<comment type="catalytic activity">
    <reaction evidence="6 8">
        <text>(sulfur carrier)-H + L-cysteine = (sulfur carrier)-SH + L-alanine</text>
        <dbReference type="Rhea" id="RHEA:43892"/>
        <dbReference type="Rhea" id="RHEA-COMP:14737"/>
        <dbReference type="Rhea" id="RHEA-COMP:14739"/>
        <dbReference type="ChEBI" id="CHEBI:29917"/>
        <dbReference type="ChEBI" id="CHEBI:35235"/>
        <dbReference type="ChEBI" id="CHEBI:57972"/>
        <dbReference type="ChEBI" id="CHEBI:64428"/>
        <dbReference type="EC" id="2.8.1.7"/>
    </reaction>
</comment>
<dbReference type="GO" id="GO:0006534">
    <property type="term" value="P:cysteine metabolic process"/>
    <property type="evidence" value="ECO:0007669"/>
    <property type="project" value="UniProtKB-UniRule"/>
</dbReference>
<gene>
    <name evidence="10" type="primary">sufS</name>
    <name evidence="10" type="ORF">DXA39_01385</name>
</gene>
<dbReference type="PANTHER" id="PTHR43586">
    <property type="entry name" value="CYSTEINE DESULFURASE"/>
    <property type="match status" value="1"/>
</dbReference>
<dbReference type="SUPFAM" id="SSF53383">
    <property type="entry name" value="PLP-dependent transferases"/>
    <property type="match status" value="1"/>
</dbReference>
<dbReference type="InterPro" id="IPR000192">
    <property type="entry name" value="Aminotrans_V_dom"/>
</dbReference>
<sequence length="406" mass="45757">MDINKIRADFPYLDSKNVGKDVIYLDTAATSQKPIQVIEAVDKYYKYKNANPHRGAHYLSFEATKAYENSRDDIKEYIGAKHREEVIFTRNATEALNLIAYSYALDNLHEGDEILITILEHHANLVPWQQVCKKTGAKLVYAYLKDDYSLDYDDLKSKINDKTKIVSFTGASNVTGEIIDVKKIVNWAHEKGAIAIVDGAQLIPHLKTDVSDLDCDFLVFSGHKLLSPMGIGVLYGKKEILEKMEPFNTGGDMIEYVYEQEATFAELPYKFEAGTQNVGGVVGLAEAIKYMENIGIDEIYKYESELTHYAYDLVKDYPHIKIFYPEDSKTGSVLAFTYDDIHPHDIASILDSKGVAVRSGHHCAMPLHKYLGVSSTARASFAFYNTKEEAEIFAKELLNVRKVMGL</sequence>
<evidence type="ECO:0000256" key="2">
    <source>
        <dbReference type="ARBA" id="ARBA00010447"/>
    </source>
</evidence>
<evidence type="ECO:0000256" key="4">
    <source>
        <dbReference type="ARBA" id="ARBA00022679"/>
    </source>
</evidence>
<keyword evidence="11" id="KW-1185">Reference proteome</keyword>
<dbReference type="PROSITE" id="PS00595">
    <property type="entry name" value="AA_TRANSFER_CLASS_5"/>
    <property type="match status" value="1"/>
</dbReference>
<evidence type="ECO:0000259" key="9">
    <source>
        <dbReference type="Pfam" id="PF00266"/>
    </source>
</evidence>
<comment type="caution">
    <text evidence="10">The sequence shown here is derived from an EMBL/GenBank/DDBJ whole genome shotgun (WGS) entry which is preliminary data.</text>
</comment>
<dbReference type="OrthoDB" id="9804366at2"/>
<accession>A0A3E2TLB0</accession>
<evidence type="ECO:0000256" key="5">
    <source>
        <dbReference type="ARBA" id="ARBA00022898"/>
    </source>
</evidence>
<organism evidence="10 11">
    <name type="scientific">Anaerococcus nagyae</name>
    <dbReference type="NCBI Taxonomy" id="1755241"/>
    <lineage>
        <taxon>Bacteria</taxon>
        <taxon>Bacillati</taxon>
        <taxon>Bacillota</taxon>
        <taxon>Tissierellia</taxon>
        <taxon>Tissierellales</taxon>
        <taxon>Peptoniphilaceae</taxon>
        <taxon>Anaerococcus</taxon>
    </lineage>
</organism>
<dbReference type="InterPro" id="IPR015421">
    <property type="entry name" value="PyrdxlP-dep_Trfase_major"/>
</dbReference>
<evidence type="ECO:0000313" key="10">
    <source>
        <dbReference type="EMBL" id="RGB78132.1"/>
    </source>
</evidence>
<comment type="function">
    <text evidence="8">Catalyzes the removal of elemental sulfur and selenium atoms from L-cysteine, L-cystine, L-selenocysteine, and L-selenocystine to produce L-alanine.</text>
</comment>
<comment type="similarity">
    <text evidence="2 8">Belongs to the class-V pyridoxal-phosphate-dependent aminotransferase family. Csd subfamily.</text>
</comment>
<dbReference type="EC" id="2.8.1.7" evidence="3 8"/>
<evidence type="ECO:0000313" key="11">
    <source>
        <dbReference type="Proteomes" id="UP000261011"/>
    </source>
</evidence>
<evidence type="ECO:0000256" key="7">
    <source>
        <dbReference type="RuleBase" id="RU004504"/>
    </source>
</evidence>
<comment type="cofactor">
    <cofactor evidence="1 7">
        <name>pyridoxal 5'-phosphate</name>
        <dbReference type="ChEBI" id="CHEBI:597326"/>
    </cofactor>
</comment>
<proteinExistence type="inferred from homology"/>
<dbReference type="EMBL" id="QVEU01000001">
    <property type="protein sequence ID" value="RGB78132.1"/>
    <property type="molecule type" value="Genomic_DNA"/>
</dbReference>
<keyword evidence="4 8" id="KW-0808">Transferase</keyword>
<name>A0A3E2TLB0_9FIRM</name>
<evidence type="ECO:0000256" key="8">
    <source>
        <dbReference type="RuleBase" id="RU004506"/>
    </source>
</evidence>
<dbReference type="Pfam" id="PF00266">
    <property type="entry name" value="Aminotran_5"/>
    <property type="match status" value="1"/>
</dbReference>
<dbReference type="RefSeq" id="WP_117520359.1">
    <property type="nucleotide sequence ID" value="NZ_QVEU01000001.1"/>
</dbReference>
<protein>
    <recommendedName>
        <fullName evidence="3 8">Cysteine desulfurase</fullName>
        <ecNumber evidence="3 8">2.8.1.7</ecNumber>
    </recommendedName>
</protein>
<dbReference type="InterPro" id="IPR015422">
    <property type="entry name" value="PyrdxlP-dep_Trfase_small"/>
</dbReference>
<dbReference type="CDD" id="cd06453">
    <property type="entry name" value="SufS_like"/>
    <property type="match status" value="1"/>
</dbReference>
<dbReference type="Gene3D" id="3.90.1150.10">
    <property type="entry name" value="Aspartate Aminotransferase, domain 1"/>
    <property type="match status" value="1"/>
</dbReference>